<evidence type="ECO:0000256" key="1">
    <source>
        <dbReference type="SAM" id="MobiDB-lite"/>
    </source>
</evidence>
<evidence type="ECO:0000313" key="2">
    <source>
        <dbReference type="EMBL" id="AWW11271.1"/>
    </source>
</evidence>
<feature type="region of interest" description="Disordered" evidence="1">
    <location>
        <begin position="1"/>
        <end position="180"/>
    </location>
</feature>
<feature type="region of interest" description="Disordered" evidence="1">
    <location>
        <begin position="248"/>
        <end position="287"/>
    </location>
</feature>
<feature type="region of interest" description="Disordered" evidence="1">
    <location>
        <begin position="325"/>
        <end position="365"/>
    </location>
</feature>
<name>A0A2Z4H8Z6_HHV1</name>
<feature type="compositionally biased region" description="Pro residues" evidence="1">
    <location>
        <begin position="152"/>
        <end position="174"/>
    </location>
</feature>
<dbReference type="EMBL" id="MG999875">
    <property type="protein sequence ID" value="AWW11271.1"/>
    <property type="molecule type" value="Genomic_DNA"/>
</dbReference>
<protein>
    <submittedName>
        <fullName evidence="2">Uncharacterized protein</fullName>
    </submittedName>
</protein>
<accession>A0A2Z4H8Z6</accession>
<reference evidence="2" key="1">
    <citation type="journal article" date="2018" name="MSphere">
        <title>Ultrasensitive Capture of Human Herpes Simplex Virus Genomes Directly from Clinical Samples Reveals Extraordinarily Limited Evolution in Cell Culture.</title>
        <authorList>
            <person name="Greninger A.L."/>
            <person name="Roychoudhury P."/>
            <person name="Xie H."/>
            <person name="Casto A."/>
            <person name="Cent A."/>
            <person name="Pepper G."/>
            <person name="Koelle D.M."/>
            <person name="Huang M.L."/>
            <person name="Wald A."/>
            <person name="Johnston C."/>
            <person name="Jerome K.R."/>
        </authorList>
    </citation>
    <scope>NUCLEOTIDE SEQUENCE</scope>
    <source>
        <strain evidence="2">2009-20371</strain>
    </source>
</reference>
<organismHost>
    <name type="scientific">Homo sapiens</name>
    <name type="common">Human</name>
    <dbReference type="NCBI Taxonomy" id="9606"/>
</organismHost>
<feature type="compositionally biased region" description="Pro residues" evidence="1">
    <location>
        <begin position="131"/>
        <end position="142"/>
    </location>
</feature>
<feature type="compositionally biased region" description="Basic and acidic residues" evidence="1">
    <location>
        <begin position="34"/>
        <end position="54"/>
    </location>
</feature>
<proteinExistence type="predicted"/>
<sequence length="400" mass="42704">MRGASSWSPDSVESDAVSDSTSDSKAVSDSTSDSDERGREGRLRLRVPRGGDRRAGRRAFTQGAKAPGEMSAIQKTSRRTTVASPRPTSRKRSTQRSPPVAPTNRKRSTQRSPPVAPTRTFLLREGTNAGEPPPPPPRPPSSAPASPLLRPRVPPPPPPRPPSSAPASPPPPPTQGAYPCKKADRWVSVVGGPRGASPVFRGWGGWVFPRVPFRCDPDPEPGRRDADAVRSDGPLRVPLPVRVLRSRSRRSWPAPSAGVGRAGPLCAPERPAPRRPGPPPGPARSRARRQCSHFALIIYIYWDEVRTLRVLTSFTRRPRPLGAVPPAGQWGGGKAGGPWAARRPVGPNVRRAGPGARGRPTGARGSYLITAEPGSRGPGPAPCPFLVSMRNGSGNHRIGR</sequence>
<feature type="compositionally biased region" description="Polar residues" evidence="1">
    <location>
        <begin position="73"/>
        <end position="87"/>
    </location>
</feature>
<feature type="compositionally biased region" description="Low complexity" evidence="1">
    <location>
        <begin position="337"/>
        <end position="365"/>
    </location>
</feature>
<organism evidence="2">
    <name type="scientific">Human herpesvirus 1</name>
    <name type="common">HHV-1</name>
    <name type="synonym">Human herpes simplex virus 1</name>
    <dbReference type="NCBI Taxonomy" id="10298"/>
    <lineage>
        <taxon>Viruses</taxon>
        <taxon>Duplodnaviria</taxon>
        <taxon>Heunggongvirae</taxon>
        <taxon>Peploviricota</taxon>
        <taxon>Herviviricetes</taxon>
        <taxon>Herpesvirales</taxon>
        <taxon>Orthoherpesviridae</taxon>
        <taxon>Alphaherpesvirinae</taxon>
        <taxon>Simplexvirus</taxon>
        <taxon>Simplexvirus humanalpha1</taxon>
    </lineage>
</organism>
<feature type="compositionally biased region" description="Polar residues" evidence="1">
    <location>
        <begin position="1"/>
        <end position="31"/>
    </location>
</feature>